<evidence type="ECO:0000256" key="2">
    <source>
        <dbReference type="SAM" id="Phobius"/>
    </source>
</evidence>
<dbReference type="InterPro" id="IPR004827">
    <property type="entry name" value="bZIP"/>
</dbReference>
<sequence>MNMYDRGTLSRAASYSYPAYPVQTSQKHYPTAHSTSSAFSASANPNEDWTKISDLAERRRIQNRIAQRNYRKKLKKRLEDLERRAGSSSASPEQRHEELARSESVTSDQTTHSTESRQRSNSNQTARARTPEVLTQHYVLPSSDQSMFSQTYTRQISTSPPPFSYTGLPSTGASYGYVQAATYCSLPSTGVDMPLYHQYLPPTEQAYGMPTPSIKQEPAFYFDDDQSPFAASYAAISGVDVSTADPYPYAEVERRRLDSIGRQSGSSARFYGHLDIKTLGGAGFASQKTTGDWDLSKYVGIRLDVEKGDKKRYTFILKDKLLPPNPENGREQATISYEADFDLPAQTIPGGAHNRTVTIPFASLNPTYRGKLQKDAPALDTKNIKQISLMMRSFFGTQEGDFSLTLDSITAIPKIPKHASDTSVTQSVDARQLEDGTGTERSDKEADYYRLGALDLRLHKRLVAVLLTGVAALAVTYQLMRWLKA</sequence>
<organism evidence="4 5">
    <name type="scientific">Friedmanniomyces simplex</name>
    <dbReference type="NCBI Taxonomy" id="329884"/>
    <lineage>
        <taxon>Eukaryota</taxon>
        <taxon>Fungi</taxon>
        <taxon>Dikarya</taxon>
        <taxon>Ascomycota</taxon>
        <taxon>Pezizomycotina</taxon>
        <taxon>Dothideomycetes</taxon>
        <taxon>Dothideomycetidae</taxon>
        <taxon>Mycosphaerellales</taxon>
        <taxon>Teratosphaeriaceae</taxon>
        <taxon>Friedmanniomyces</taxon>
    </lineage>
</organism>
<feature type="region of interest" description="Disordered" evidence="1">
    <location>
        <begin position="420"/>
        <end position="441"/>
    </location>
</feature>
<dbReference type="GO" id="GO:0003700">
    <property type="term" value="F:DNA-binding transcription factor activity"/>
    <property type="evidence" value="ECO:0007669"/>
    <property type="project" value="InterPro"/>
</dbReference>
<evidence type="ECO:0000256" key="1">
    <source>
        <dbReference type="SAM" id="MobiDB-lite"/>
    </source>
</evidence>
<accession>A0A4U0WQA2</accession>
<reference evidence="4 5" key="1">
    <citation type="submission" date="2017-03" db="EMBL/GenBank/DDBJ databases">
        <title>Genomes of endolithic fungi from Antarctica.</title>
        <authorList>
            <person name="Coleine C."/>
            <person name="Masonjones S."/>
            <person name="Stajich J.E."/>
        </authorList>
    </citation>
    <scope>NUCLEOTIDE SEQUENCE [LARGE SCALE GENOMIC DNA]</scope>
    <source>
        <strain evidence="4 5">CCFEE 5184</strain>
    </source>
</reference>
<dbReference type="SUPFAM" id="SSF49785">
    <property type="entry name" value="Galactose-binding domain-like"/>
    <property type="match status" value="1"/>
</dbReference>
<evidence type="ECO:0000313" key="4">
    <source>
        <dbReference type="EMBL" id="TKA65564.1"/>
    </source>
</evidence>
<dbReference type="PANTHER" id="PTHR39607">
    <property type="entry name" value="XANTHOCILLIN BIOSYNTHESIS CLUSTER TRANSCRIPTION FACTOR XANC-RELATED"/>
    <property type="match status" value="1"/>
</dbReference>
<dbReference type="Proteomes" id="UP000309340">
    <property type="component" value="Unassembled WGS sequence"/>
</dbReference>
<feature type="region of interest" description="Disordered" evidence="1">
    <location>
        <begin position="22"/>
        <end position="46"/>
    </location>
</feature>
<feature type="domain" description="BZIP" evidence="3">
    <location>
        <begin position="58"/>
        <end position="73"/>
    </location>
</feature>
<dbReference type="InterPro" id="IPR046347">
    <property type="entry name" value="bZIP_sf"/>
</dbReference>
<keyword evidence="2" id="KW-1133">Transmembrane helix</keyword>
<feature type="transmembrane region" description="Helical" evidence="2">
    <location>
        <begin position="462"/>
        <end position="480"/>
    </location>
</feature>
<comment type="caution">
    <text evidence="4">The sequence shown here is derived from an EMBL/GenBank/DDBJ whole genome shotgun (WGS) entry which is preliminary data.</text>
</comment>
<feature type="region of interest" description="Disordered" evidence="1">
    <location>
        <begin position="80"/>
        <end position="132"/>
    </location>
</feature>
<name>A0A4U0WQA2_9PEZI</name>
<evidence type="ECO:0000313" key="5">
    <source>
        <dbReference type="Proteomes" id="UP000309340"/>
    </source>
</evidence>
<dbReference type="Pfam" id="PF08547">
    <property type="entry name" value="CIA30"/>
    <property type="match status" value="1"/>
</dbReference>
<evidence type="ECO:0000259" key="3">
    <source>
        <dbReference type="PROSITE" id="PS00036"/>
    </source>
</evidence>
<dbReference type="STRING" id="329884.A0A4U0WQA2"/>
<keyword evidence="2" id="KW-0812">Transmembrane</keyword>
<feature type="compositionally biased region" description="Low complexity" evidence="1">
    <location>
        <begin position="31"/>
        <end position="43"/>
    </location>
</feature>
<dbReference type="CDD" id="cd14688">
    <property type="entry name" value="bZIP_YAP"/>
    <property type="match status" value="1"/>
</dbReference>
<dbReference type="InterPro" id="IPR013857">
    <property type="entry name" value="NADH-UbQ_OxRdtase-assoc_prot30"/>
</dbReference>
<dbReference type="InterPro" id="IPR052635">
    <property type="entry name" value="Sec_Metab_Biosynth_Reg"/>
</dbReference>
<dbReference type="OrthoDB" id="194358at2759"/>
<gene>
    <name evidence="4" type="ORF">B0A55_10434</name>
</gene>
<feature type="compositionally biased region" description="Polar residues" evidence="1">
    <location>
        <begin position="103"/>
        <end position="127"/>
    </location>
</feature>
<dbReference type="PANTHER" id="PTHR39607:SF1">
    <property type="entry name" value="B-ZIP TRANSCRIPTION FACTOR (EUROFUNG)"/>
    <property type="match status" value="1"/>
</dbReference>
<dbReference type="PROSITE" id="PS00036">
    <property type="entry name" value="BZIP_BASIC"/>
    <property type="match status" value="1"/>
</dbReference>
<keyword evidence="2" id="KW-0472">Membrane</keyword>
<dbReference type="EMBL" id="NAJQ01000722">
    <property type="protein sequence ID" value="TKA65564.1"/>
    <property type="molecule type" value="Genomic_DNA"/>
</dbReference>
<proteinExistence type="predicted"/>
<dbReference type="SUPFAM" id="SSF57959">
    <property type="entry name" value="Leucine zipper domain"/>
    <property type="match status" value="1"/>
</dbReference>
<protein>
    <recommendedName>
        <fullName evidence="3">BZIP domain-containing protein</fullName>
    </recommendedName>
</protein>
<keyword evidence="5" id="KW-1185">Reference proteome</keyword>
<dbReference type="AlphaFoldDB" id="A0A4U0WQA2"/>
<dbReference type="InterPro" id="IPR008979">
    <property type="entry name" value="Galactose-bd-like_sf"/>
</dbReference>
<feature type="compositionally biased region" description="Basic and acidic residues" evidence="1">
    <location>
        <begin position="431"/>
        <end position="441"/>
    </location>
</feature>